<dbReference type="OrthoDB" id="2742885at2759"/>
<dbReference type="Proteomes" id="UP000765509">
    <property type="component" value="Unassembled WGS sequence"/>
</dbReference>
<organism evidence="2 3">
    <name type="scientific">Austropuccinia psidii MF-1</name>
    <dbReference type="NCBI Taxonomy" id="1389203"/>
    <lineage>
        <taxon>Eukaryota</taxon>
        <taxon>Fungi</taxon>
        <taxon>Dikarya</taxon>
        <taxon>Basidiomycota</taxon>
        <taxon>Pucciniomycotina</taxon>
        <taxon>Pucciniomycetes</taxon>
        <taxon>Pucciniales</taxon>
        <taxon>Sphaerophragmiaceae</taxon>
        <taxon>Austropuccinia</taxon>
    </lineage>
</organism>
<dbReference type="InterPro" id="IPR000477">
    <property type="entry name" value="RT_dom"/>
</dbReference>
<dbReference type="PROSITE" id="PS50878">
    <property type="entry name" value="RT_POL"/>
    <property type="match status" value="1"/>
</dbReference>
<evidence type="ECO:0000313" key="3">
    <source>
        <dbReference type="Proteomes" id="UP000765509"/>
    </source>
</evidence>
<dbReference type="EMBL" id="AVOT02006811">
    <property type="protein sequence ID" value="MBW0482501.1"/>
    <property type="molecule type" value="Genomic_DNA"/>
</dbReference>
<evidence type="ECO:0000313" key="2">
    <source>
        <dbReference type="EMBL" id="MBW0482501.1"/>
    </source>
</evidence>
<dbReference type="Pfam" id="PF00078">
    <property type="entry name" value="RVT_1"/>
    <property type="match status" value="1"/>
</dbReference>
<feature type="domain" description="Reverse transcriptase" evidence="1">
    <location>
        <begin position="1"/>
        <end position="324"/>
    </location>
</feature>
<dbReference type="PANTHER" id="PTHR47027">
    <property type="entry name" value="REVERSE TRANSCRIPTASE DOMAIN-CONTAINING PROTEIN"/>
    <property type="match status" value="1"/>
</dbReference>
<dbReference type="SUPFAM" id="SSF56672">
    <property type="entry name" value="DNA/RNA polymerases"/>
    <property type="match status" value="1"/>
</dbReference>
<gene>
    <name evidence="2" type="ORF">O181_022216</name>
</gene>
<proteinExistence type="predicted"/>
<comment type="caution">
    <text evidence="2">The sequence shown here is derived from an EMBL/GenBank/DDBJ whole genome shotgun (WGS) entry which is preliminary data.</text>
</comment>
<keyword evidence="3" id="KW-1185">Reference proteome</keyword>
<dbReference type="AlphaFoldDB" id="A0A9Q3GWH2"/>
<dbReference type="InterPro" id="IPR043502">
    <property type="entry name" value="DNA/RNA_pol_sf"/>
</dbReference>
<dbReference type="PANTHER" id="PTHR47027:SF20">
    <property type="entry name" value="REVERSE TRANSCRIPTASE-LIKE PROTEIN WITH RNA-DIRECTED DNA POLYMERASE DOMAIN"/>
    <property type="match status" value="1"/>
</dbReference>
<reference evidence="2" key="1">
    <citation type="submission" date="2021-03" db="EMBL/GenBank/DDBJ databases">
        <title>Draft genome sequence of rust myrtle Austropuccinia psidii MF-1, a brazilian biotype.</title>
        <authorList>
            <person name="Quecine M.C."/>
            <person name="Pachon D.M.R."/>
            <person name="Bonatelli M.L."/>
            <person name="Correr F.H."/>
            <person name="Franceschini L.M."/>
            <person name="Leite T.F."/>
            <person name="Margarido G.R.A."/>
            <person name="Almeida C.A."/>
            <person name="Ferrarezi J.A."/>
            <person name="Labate C.A."/>
        </authorList>
    </citation>
    <scope>NUCLEOTIDE SEQUENCE</scope>
    <source>
        <strain evidence="2">MF-1</strain>
    </source>
</reference>
<protein>
    <recommendedName>
        <fullName evidence="1">Reverse transcriptase domain-containing protein</fullName>
    </recommendedName>
</protein>
<name>A0A9Q3GWH2_9BASI</name>
<accession>A0A9Q3GWH2</accession>
<sequence>MEKVKKAWHITACLEDNEAKDFRQAIQHLQGKSRQSRIPTPCFNEQGDLLVDPEAILEEQASYSSKLADDPIGISKNQEHWGTYRATNAYVGPLRIEGATNPLELTRKPVSCFILSVSRQEAIAQVIALSKILQRRGNMGLPTFGLHIDFTKAFDRVPHEGIWSKLQLAGIHPKLINILRTSYNTASVQCFVGGMTSRPFPRLIGTRQGCPLSPLLFNVYVNNVLRETVQGITVPGVPGLYRGLLFANDTLALMDSPQEIQDTCDKLSTFCTKWHFAIGHSKCAVVPYGLRRDDGSVPNFHMTFSLDGGTINTESTYKYLGCMMTNLPERYAPEKLHAKRLSERISKSLGCSQALLHDRQVHLSFKDQIILNYIHSMGTYGGEWIGLNKSRITGPQRAFNKALRLAYGGSTSAKHLSGFLIMMELGITPLHIHCSKARMNLYYKTTELRTPLKDLAQGCQQGNLGTWFSKTRSNMNKIRREMTENTSGIGCWIRDKLSLANYLKPKSIKQPLDDLPCPPAKRNHEDIEALGAYLLIQELDYELKHSNRVVRYNQFEFGRTSNFVHTSTTLPHLTEGIQWLSLLRMNALPTVRSRRKTLLNSITSTSLKEGISPACGKCGRMETHPIGL</sequence>
<evidence type="ECO:0000259" key="1">
    <source>
        <dbReference type="PROSITE" id="PS50878"/>
    </source>
</evidence>